<dbReference type="Proteomes" id="UP000315017">
    <property type="component" value="Chromosome"/>
</dbReference>
<dbReference type="InterPro" id="IPR043519">
    <property type="entry name" value="NT_sf"/>
</dbReference>
<dbReference type="Pfam" id="PF22014">
    <property type="entry name" value="DUF6932"/>
    <property type="match status" value="1"/>
</dbReference>
<organism evidence="1 2">
    <name type="scientific">Anatilimnocola aggregata</name>
    <dbReference type="NCBI Taxonomy" id="2528021"/>
    <lineage>
        <taxon>Bacteria</taxon>
        <taxon>Pseudomonadati</taxon>
        <taxon>Planctomycetota</taxon>
        <taxon>Planctomycetia</taxon>
        <taxon>Pirellulales</taxon>
        <taxon>Pirellulaceae</taxon>
        <taxon>Anatilimnocola</taxon>
    </lineage>
</organism>
<accession>A0A517YLQ2</accession>
<name>A0A517YLQ2_9BACT</name>
<protein>
    <recommendedName>
        <fullName evidence="3">Polymerase nucleotidyl transferase domain-containing protein</fullName>
    </recommendedName>
</protein>
<sequence length="124" mass="13649">MTIPDFDAHGELPAGIWLATIAEVLERFGKFGDLERKEASQTLAKIHELAVNTGHLQSMLVFGSYVTSKPNPNDVDVILMMDDAVDPANCPVESRVLFDRQAANAQLGASVFWIRPALNDYGYN</sequence>
<dbReference type="SUPFAM" id="SSF81301">
    <property type="entry name" value="Nucleotidyltransferase"/>
    <property type="match status" value="1"/>
</dbReference>
<dbReference type="RefSeq" id="WP_145097774.1">
    <property type="nucleotide sequence ID" value="NZ_CP036274.1"/>
</dbReference>
<keyword evidence="2" id="KW-1185">Reference proteome</keyword>
<dbReference type="KEGG" id="aagg:ETAA8_62930"/>
<evidence type="ECO:0000313" key="2">
    <source>
        <dbReference type="Proteomes" id="UP000315017"/>
    </source>
</evidence>
<dbReference type="InterPro" id="IPR053860">
    <property type="entry name" value="DUF6932"/>
</dbReference>
<dbReference type="AlphaFoldDB" id="A0A517YLQ2"/>
<reference evidence="1 2" key="1">
    <citation type="submission" date="2019-02" db="EMBL/GenBank/DDBJ databases">
        <title>Deep-cultivation of Planctomycetes and their phenomic and genomic characterization uncovers novel biology.</title>
        <authorList>
            <person name="Wiegand S."/>
            <person name="Jogler M."/>
            <person name="Boedeker C."/>
            <person name="Pinto D."/>
            <person name="Vollmers J."/>
            <person name="Rivas-Marin E."/>
            <person name="Kohn T."/>
            <person name="Peeters S.H."/>
            <person name="Heuer A."/>
            <person name="Rast P."/>
            <person name="Oberbeckmann S."/>
            <person name="Bunk B."/>
            <person name="Jeske O."/>
            <person name="Meyerdierks A."/>
            <person name="Storesund J.E."/>
            <person name="Kallscheuer N."/>
            <person name="Luecker S."/>
            <person name="Lage O.M."/>
            <person name="Pohl T."/>
            <person name="Merkel B.J."/>
            <person name="Hornburger P."/>
            <person name="Mueller R.-W."/>
            <person name="Bruemmer F."/>
            <person name="Labrenz M."/>
            <person name="Spormann A.M."/>
            <person name="Op den Camp H."/>
            <person name="Overmann J."/>
            <person name="Amann R."/>
            <person name="Jetten M.S.M."/>
            <person name="Mascher T."/>
            <person name="Medema M.H."/>
            <person name="Devos D.P."/>
            <person name="Kaster A.-K."/>
            <person name="Ovreas L."/>
            <person name="Rohde M."/>
            <person name="Galperin M.Y."/>
            <person name="Jogler C."/>
        </authorList>
    </citation>
    <scope>NUCLEOTIDE SEQUENCE [LARGE SCALE GENOMIC DNA]</scope>
    <source>
        <strain evidence="1 2">ETA_A8</strain>
    </source>
</reference>
<evidence type="ECO:0008006" key="3">
    <source>
        <dbReference type="Google" id="ProtNLM"/>
    </source>
</evidence>
<gene>
    <name evidence="1" type="ORF">ETAA8_62930</name>
</gene>
<proteinExistence type="predicted"/>
<dbReference type="OrthoDB" id="279219at2"/>
<evidence type="ECO:0000313" key="1">
    <source>
        <dbReference type="EMBL" id="QDU31140.1"/>
    </source>
</evidence>
<dbReference type="EMBL" id="CP036274">
    <property type="protein sequence ID" value="QDU31140.1"/>
    <property type="molecule type" value="Genomic_DNA"/>
</dbReference>